<sequence length="218" mass="23246">MPVSIYNLPKPGPPPTCALPSLPSYGDADISIYSQESFCEEEYEDDVSICSQDSDDCEWVLEMDPLDLFSEVAPPAADTCAASFESSDDDDSAPATPTSALDEGSHPSFFPHFLTSPQHQQESESESEGEKPVVGVAVEKRANFLKTLKAKLLRKIVQCVDAVACMWMGADLGLAAQGGFGVVHRFPLSGHPKLGVGVRNSATTKATCGYGRLVSVDA</sequence>
<evidence type="ECO:0000313" key="3">
    <source>
        <dbReference type="Proteomes" id="UP000218334"/>
    </source>
</evidence>
<reference evidence="3" key="1">
    <citation type="journal article" date="2017" name="Nat. Ecol. Evol.">
        <title>Genome expansion and lineage-specific genetic innovations in the forest pathogenic fungi Armillaria.</title>
        <authorList>
            <person name="Sipos G."/>
            <person name="Prasanna A.N."/>
            <person name="Walter M.C."/>
            <person name="O'Connor E."/>
            <person name="Balint B."/>
            <person name="Krizsan K."/>
            <person name="Kiss B."/>
            <person name="Hess J."/>
            <person name="Varga T."/>
            <person name="Slot J."/>
            <person name="Riley R."/>
            <person name="Boka B."/>
            <person name="Rigling D."/>
            <person name="Barry K."/>
            <person name="Lee J."/>
            <person name="Mihaltcheva S."/>
            <person name="LaButti K."/>
            <person name="Lipzen A."/>
            <person name="Waldron R."/>
            <person name="Moloney N.M."/>
            <person name="Sperisen C."/>
            <person name="Kredics L."/>
            <person name="Vagvoelgyi C."/>
            <person name="Patrignani A."/>
            <person name="Fitzpatrick D."/>
            <person name="Nagy I."/>
            <person name="Doyle S."/>
            <person name="Anderson J.B."/>
            <person name="Grigoriev I.V."/>
            <person name="Gueldener U."/>
            <person name="Muensterkoetter M."/>
            <person name="Nagy L.G."/>
        </authorList>
    </citation>
    <scope>NUCLEOTIDE SEQUENCE [LARGE SCALE GENOMIC DNA]</scope>
    <source>
        <strain evidence="3">28-4</strain>
    </source>
</reference>
<dbReference type="EMBL" id="KZ293425">
    <property type="protein sequence ID" value="PBK70939.1"/>
    <property type="molecule type" value="Genomic_DNA"/>
</dbReference>
<evidence type="ECO:0000313" key="2">
    <source>
        <dbReference type="EMBL" id="PBK70939.1"/>
    </source>
</evidence>
<protein>
    <submittedName>
        <fullName evidence="2">Uncharacterized protein</fullName>
    </submittedName>
</protein>
<organism evidence="2 3">
    <name type="scientific">Armillaria solidipes</name>
    <dbReference type="NCBI Taxonomy" id="1076256"/>
    <lineage>
        <taxon>Eukaryota</taxon>
        <taxon>Fungi</taxon>
        <taxon>Dikarya</taxon>
        <taxon>Basidiomycota</taxon>
        <taxon>Agaricomycotina</taxon>
        <taxon>Agaricomycetes</taxon>
        <taxon>Agaricomycetidae</taxon>
        <taxon>Agaricales</taxon>
        <taxon>Marasmiineae</taxon>
        <taxon>Physalacriaceae</taxon>
        <taxon>Armillaria</taxon>
    </lineage>
</organism>
<accession>A0A2H3BJB8</accession>
<name>A0A2H3BJB8_9AGAR</name>
<keyword evidence="3" id="KW-1185">Reference proteome</keyword>
<dbReference type="Proteomes" id="UP000218334">
    <property type="component" value="Unassembled WGS sequence"/>
</dbReference>
<gene>
    <name evidence="2" type="ORF">ARMSODRAFT_1034060</name>
</gene>
<feature type="region of interest" description="Disordered" evidence="1">
    <location>
        <begin position="80"/>
        <end position="132"/>
    </location>
</feature>
<proteinExistence type="predicted"/>
<evidence type="ECO:0000256" key="1">
    <source>
        <dbReference type="SAM" id="MobiDB-lite"/>
    </source>
</evidence>
<dbReference type="AlphaFoldDB" id="A0A2H3BJB8"/>